<dbReference type="Proteomes" id="UP000054928">
    <property type="component" value="Unassembled WGS sequence"/>
</dbReference>
<feature type="transmembrane region" description="Helical" evidence="1">
    <location>
        <begin position="188"/>
        <end position="213"/>
    </location>
</feature>
<feature type="transmembrane region" description="Helical" evidence="1">
    <location>
        <begin position="145"/>
        <end position="168"/>
    </location>
</feature>
<dbReference type="AlphaFoldDB" id="A0A0P1A8X7"/>
<keyword evidence="1" id="KW-0812">Transmembrane</keyword>
<evidence type="ECO:0000313" key="3">
    <source>
        <dbReference type="Proteomes" id="UP000054928"/>
    </source>
</evidence>
<dbReference type="OrthoDB" id="5586934at2759"/>
<name>A0A0P1A8X7_PLAHL</name>
<feature type="transmembrane region" description="Helical" evidence="1">
    <location>
        <begin position="47"/>
        <end position="67"/>
    </location>
</feature>
<keyword evidence="3" id="KW-1185">Reference proteome</keyword>
<evidence type="ECO:0000256" key="1">
    <source>
        <dbReference type="SAM" id="Phobius"/>
    </source>
</evidence>
<feature type="transmembrane region" description="Helical" evidence="1">
    <location>
        <begin position="103"/>
        <end position="124"/>
    </location>
</feature>
<reference evidence="3" key="1">
    <citation type="submission" date="2014-09" db="EMBL/GenBank/DDBJ databases">
        <authorList>
            <person name="Sharma Rahul"/>
            <person name="Thines Marco"/>
        </authorList>
    </citation>
    <scope>NUCLEOTIDE SEQUENCE [LARGE SCALE GENOMIC DNA]</scope>
</reference>
<dbReference type="EMBL" id="CCYD01000261">
    <property type="protein sequence ID" value="CEG37132.1"/>
    <property type="molecule type" value="Genomic_DNA"/>
</dbReference>
<feature type="transmembrane region" description="Helical" evidence="1">
    <location>
        <begin position="225"/>
        <end position="249"/>
    </location>
</feature>
<feature type="transmembrane region" description="Helical" evidence="1">
    <location>
        <begin position="79"/>
        <end position="97"/>
    </location>
</feature>
<keyword evidence="1" id="KW-0472">Membrane</keyword>
<keyword evidence="1" id="KW-1133">Transmembrane helix</keyword>
<accession>A0A0P1A8X7</accession>
<dbReference type="GeneID" id="36399639"/>
<dbReference type="OMA" id="YVFSIWG"/>
<dbReference type="PANTHER" id="PTHR33802">
    <property type="entry name" value="SI:CH211-161H7.5-RELATED"/>
    <property type="match status" value="1"/>
</dbReference>
<organism evidence="2 3">
    <name type="scientific">Plasmopara halstedii</name>
    <name type="common">Downy mildew of sunflower</name>
    <dbReference type="NCBI Taxonomy" id="4781"/>
    <lineage>
        <taxon>Eukaryota</taxon>
        <taxon>Sar</taxon>
        <taxon>Stramenopiles</taxon>
        <taxon>Oomycota</taxon>
        <taxon>Peronosporomycetes</taxon>
        <taxon>Peronosporales</taxon>
        <taxon>Peronosporaceae</taxon>
        <taxon>Plasmopara</taxon>
    </lineage>
</organism>
<dbReference type="RefSeq" id="XP_024573501.1">
    <property type="nucleotide sequence ID" value="XM_024722423.1"/>
</dbReference>
<dbReference type="PANTHER" id="PTHR33802:SF2">
    <property type="entry name" value="EF-HAND DOMAIN-CONTAINING PROTEIN"/>
    <property type="match status" value="1"/>
</dbReference>
<protein>
    <submittedName>
        <fullName evidence="2">Uncharacterized protein</fullName>
    </submittedName>
</protein>
<proteinExistence type="predicted"/>
<evidence type="ECO:0000313" key="2">
    <source>
        <dbReference type="EMBL" id="CEG37132.1"/>
    </source>
</evidence>
<sequence>MTALLSWVNLVLYVIQLIVNGNAARYIGPMSRRYETLITPAPYAFSIWSFIYPLLAITVVVDCFWPSFSFYQSAPNANVMRALFAVSCLMNMGYLLFFTSEYVNFATVTIVILWSSLFVLYLHITAERRDADFNAKRYVLSELGIIVYFAWTSAAMVISFAVTFQYVAGDYLSLTTYLALLSLLSIGALYTVIFEGDIAFGLVAIWAFIGLAVKKTSLAEHIELIAMNVHACALQSAAILVAFIVISFARKLLDPTTQFLSLPLSAPLYGEKPLNYGTTHA</sequence>